<dbReference type="AlphaFoldDB" id="A0A5C6C1Y8"/>
<reference evidence="1 2" key="1">
    <citation type="journal article" date="2020" name="Antonie Van Leeuwenhoek">
        <title>Rhodopirellula heiligendammensis sp. nov., Rhodopirellula pilleata sp. nov., and Rhodopirellula solitaria sp. nov. isolated from natural or artificial marine surfaces in Northern Germany and California, USA, and emended description of the genus Rhodopirellula.</title>
        <authorList>
            <person name="Kallscheuer N."/>
            <person name="Wiegand S."/>
            <person name="Jogler M."/>
            <person name="Boedeker C."/>
            <person name="Peeters S.H."/>
            <person name="Rast P."/>
            <person name="Heuer A."/>
            <person name="Jetten M.S.M."/>
            <person name="Rohde M."/>
            <person name="Jogler C."/>
        </authorList>
    </citation>
    <scope>NUCLEOTIDE SEQUENCE [LARGE SCALE GENOMIC DNA]</scope>
    <source>
        <strain evidence="1 2">Poly21</strain>
    </source>
</reference>
<organism evidence="1 2">
    <name type="scientific">Allorhodopirellula heiligendammensis</name>
    <dbReference type="NCBI Taxonomy" id="2714739"/>
    <lineage>
        <taxon>Bacteria</taxon>
        <taxon>Pseudomonadati</taxon>
        <taxon>Planctomycetota</taxon>
        <taxon>Planctomycetia</taxon>
        <taxon>Pirellulales</taxon>
        <taxon>Pirellulaceae</taxon>
        <taxon>Allorhodopirellula</taxon>
    </lineage>
</organism>
<keyword evidence="2" id="KW-1185">Reference proteome</keyword>
<evidence type="ECO:0000313" key="1">
    <source>
        <dbReference type="EMBL" id="TWU16849.1"/>
    </source>
</evidence>
<gene>
    <name evidence="1" type="ORF">Poly21_40560</name>
</gene>
<name>A0A5C6C1Y8_9BACT</name>
<accession>A0A5C6C1Y8</accession>
<sequence>MIIKTVRTLTRLAHELHLVLFRLPMVPEDFRNYGNSDRGQEDLAISRTNSLYF</sequence>
<protein>
    <submittedName>
        <fullName evidence="1">Uncharacterized protein</fullName>
    </submittedName>
</protein>
<dbReference type="Proteomes" id="UP000319908">
    <property type="component" value="Unassembled WGS sequence"/>
</dbReference>
<evidence type="ECO:0000313" key="2">
    <source>
        <dbReference type="Proteomes" id="UP000319908"/>
    </source>
</evidence>
<dbReference type="EMBL" id="SJPU01000002">
    <property type="protein sequence ID" value="TWU16849.1"/>
    <property type="molecule type" value="Genomic_DNA"/>
</dbReference>
<comment type="caution">
    <text evidence="1">The sequence shown here is derived from an EMBL/GenBank/DDBJ whole genome shotgun (WGS) entry which is preliminary data.</text>
</comment>
<proteinExistence type="predicted"/>